<evidence type="ECO:0000256" key="2">
    <source>
        <dbReference type="ARBA" id="ARBA00010393"/>
    </source>
</evidence>
<dbReference type="AlphaFoldDB" id="A0A4S2H9H6"/>
<evidence type="ECO:0000256" key="5">
    <source>
        <dbReference type="ARBA" id="ARBA00022840"/>
    </source>
</evidence>
<proteinExistence type="inferred from homology"/>
<protein>
    <recommendedName>
        <fullName evidence="6">PhoH-like protein</fullName>
    </recommendedName>
</protein>
<dbReference type="InterPro" id="IPR051451">
    <property type="entry name" value="PhoH2-like"/>
</dbReference>
<name>A0A4S2H9H6_9PROT</name>
<comment type="similarity">
    <text evidence="2">Belongs to the PhoH family.</text>
</comment>
<reference evidence="8 9" key="1">
    <citation type="journal article" date="2013" name="Int. J. Syst. Evol. Microbiol.">
        <title>Marinicauda pacifica gen. nov., sp. nov., a prosthecate alphaproteobacterium of the family Hyphomonadaceae isolated from deep seawater.</title>
        <authorList>
            <person name="Zhang X.Y."/>
            <person name="Li G.W."/>
            <person name="Wang C.S."/>
            <person name="Zhang Y.J."/>
            <person name="Xu X.W."/>
            <person name="Li H."/>
            <person name="Liu A."/>
            <person name="Liu C."/>
            <person name="Xie B.B."/>
            <person name="Qin Q.L."/>
            <person name="Xu Z."/>
            <person name="Chen X.L."/>
            <person name="Zhou B.C."/>
            <person name="Zhang Y.Z."/>
        </authorList>
    </citation>
    <scope>NUCLEOTIDE SEQUENCE [LARGE SCALE GENOMIC DNA]</scope>
    <source>
        <strain evidence="8 9">P-1 km-3</strain>
    </source>
</reference>
<comment type="subcellular location">
    <subcellularLocation>
        <location evidence="1">Cytoplasm</location>
    </subcellularLocation>
</comment>
<dbReference type="GO" id="GO:0005829">
    <property type="term" value="C:cytosol"/>
    <property type="evidence" value="ECO:0007669"/>
    <property type="project" value="TreeGrafter"/>
</dbReference>
<dbReference type="Pfam" id="PF02562">
    <property type="entry name" value="PhoH"/>
    <property type="match status" value="1"/>
</dbReference>
<dbReference type="SUPFAM" id="SSF54791">
    <property type="entry name" value="Eukaryotic type KH-domain (KH-domain type I)"/>
    <property type="match status" value="1"/>
</dbReference>
<organism evidence="8 9">
    <name type="scientific">Marinicauda pacifica</name>
    <dbReference type="NCBI Taxonomy" id="1133559"/>
    <lineage>
        <taxon>Bacteria</taxon>
        <taxon>Pseudomonadati</taxon>
        <taxon>Pseudomonadota</taxon>
        <taxon>Alphaproteobacteria</taxon>
        <taxon>Maricaulales</taxon>
        <taxon>Maricaulaceae</taxon>
        <taxon>Marinicauda</taxon>
    </lineage>
</organism>
<evidence type="ECO:0000256" key="4">
    <source>
        <dbReference type="ARBA" id="ARBA00022741"/>
    </source>
</evidence>
<dbReference type="GO" id="GO:0005524">
    <property type="term" value="F:ATP binding"/>
    <property type="evidence" value="ECO:0007669"/>
    <property type="project" value="UniProtKB-KW"/>
</dbReference>
<sequence length="329" mass="35941">MSRSAKPRRPRRAAAETVHFEDGEQVRAVAGPGHENFAIIEREIGIRLEAPGGGQIVITGDDARARTEAKRVLNALYARAGDGLQIDPAEVRAATLMGDDAPDSEIDAVIRVPRGTSFAGRTDGQRDYIRMLKNERDYDMVFGVGPAGTGKTLLAVAYGAAQLALGEIERLVITRPAVEAGERLGFLPGDLSEKIDPYLLPIWDSLRDALGQKLSDKMREEGRVEVAPLAFMRGRTLNRAFVICDEAQNATVAQMRMVLTRMGEGSRMAITGDPSQTDLHPRDPSGLAHALNILEGVQGIAIHRFTRKDVVRHDLVARIVDAYERADMK</sequence>
<keyword evidence="4" id="KW-0547">Nucleotide-binding</keyword>
<dbReference type="InterPro" id="IPR027417">
    <property type="entry name" value="P-loop_NTPase"/>
</dbReference>
<evidence type="ECO:0000313" key="8">
    <source>
        <dbReference type="EMBL" id="TGY92515.1"/>
    </source>
</evidence>
<dbReference type="InterPro" id="IPR036612">
    <property type="entry name" value="KH_dom_type_1_sf"/>
</dbReference>
<evidence type="ECO:0000256" key="1">
    <source>
        <dbReference type="ARBA" id="ARBA00004496"/>
    </source>
</evidence>
<dbReference type="EMBL" id="SRXV01000003">
    <property type="protein sequence ID" value="TGY92515.1"/>
    <property type="molecule type" value="Genomic_DNA"/>
</dbReference>
<gene>
    <name evidence="8" type="ORF">E5162_12850</name>
</gene>
<feature type="domain" description="PhoH-like protein" evidence="7">
    <location>
        <begin position="120"/>
        <end position="324"/>
    </location>
</feature>
<evidence type="ECO:0000313" key="9">
    <source>
        <dbReference type="Proteomes" id="UP000305451"/>
    </source>
</evidence>
<evidence type="ECO:0000259" key="7">
    <source>
        <dbReference type="Pfam" id="PF02562"/>
    </source>
</evidence>
<dbReference type="InterPro" id="IPR003714">
    <property type="entry name" value="PhoH"/>
</dbReference>
<keyword evidence="5" id="KW-0067">ATP-binding</keyword>
<dbReference type="SUPFAM" id="SSF52540">
    <property type="entry name" value="P-loop containing nucleoside triphosphate hydrolases"/>
    <property type="match status" value="1"/>
</dbReference>
<dbReference type="PANTHER" id="PTHR30473:SF1">
    <property type="entry name" value="PHOH-LIKE PROTEIN"/>
    <property type="match status" value="1"/>
</dbReference>
<dbReference type="GO" id="GO:0003723">
    <property type="term" value="F:RNA binding"/>
    <property type="evidence" value="ECO:0007669"/>
    <property type="project" value="InterPro"/>
</dbReference>
<dbReference type="PANTHER" id="PTHR30473">
    <property type="entry name" value="PROTEIN PHOH"/>
    <property type="match status" value="1"/>
</dbReference>
<keyword evidence="9" id="KW-1185">Reference proteome</keyword>
<evidence type="ECO:0000256" key="3">
    <source>
        <dbReference type="ARBA" id="ARBA00022490"/>
    </source>
</evidence>
<dbReference type="Gene3D" id="3.40.50.300">
    <property type="entry name" value="P-loop containing nucleotide triphosphate hydrolases"/>
    <property type="match status" value="1"/>
</dbReference>
<dbReference type="OrthoDB" id="9805148at2"/>
<keyword evidence="3" id="KW-0963">Cytoplasm</keyword>
<dbReference type="Proteomes" id="UP000305451">
    <property type="component" value="Unassembled WGS sequence"/>
</dbReference>
<evidence type="ECO:0000256" key="6">
    <source>
        <dbReference type="ARBA" id="ARBA00039970"/>
    </source>
</evidence>
<accession>A0A4S2H9H6</accession>
<dbReference type="RefSeq" id="WP_135945650.1">
    <property type="nucleotide sequence ID" value="NZ_BMEI01000003.1"/>
</dbReference>
<comment type="caution">
    <text evidence="8">The sequence shown here is derived from an EMBL/GenBank/DDBJ whole genome shotgun (WGS) entry which is preliminary data.</text>
</comment>